<dbReference type="CDD" id="cd03360">
    <property type="entry name" value="LbH_AT_putative"/>
    <property type="match status" value="1"/>
</dbReference>
<dbReference type="Gene3D" id="2.160.10.10">
    <property type="entry name" value="Hexapeptide repeat proteins"/>
    <property type="match status" value="1"/>
</dbReference>
<dbReference type="InterPro" id="IPR011004">
    <property type="entry name" value="Trimer_LpxA-like_sf"/>
</dbReference>
<dbReference type="OrthoDB" id="708224at2"/>
<reference evidence="6 7" key="1">
    <citation type="submission" date="2018-09" db="EMBL/GenBank/DDBJ databases">
        <title>Genomic Encyclopedia of Type Strains, Phase III (KMG-III): the genomes of soil and plant-associated and newly described type strains.</title>
        <authorList>
            <person name="Whitman W."/>
        </authorList>
    </citation>
    <scope>NUCLEOTIDE SEQUENCE [LARGE SCALE GENOMIC DNA]</scope>
    <source>
        <strain evidence="6 7">CECT 7938</strain>
    </source>
</reference>
<accession>A0A420ALQ1</accession>
<feature type="active site" description="Proton acceptor" evidence="5">
    <location>
        <position position="142"/>
    </location>
</feature>
<dbReference type="Gene3D" id="3.40.50.20">
    <property type="match status" value="1"/>
</dbReference>
<dbReference type="NCBIfam" id="TIGR03570">
    <property type="entry name" value="NeuD_NnaD"/>
    <property type="match status" value="1"/>
</dbReference>
<dbReference type="RefSeq" id="WP_120261127.1">
    <property type="nucleotide sequence ID" value="NZ_RAPY01000005.1"/>
</dbReference>
<dbReference type="AlphaFoldDB" id="A0A420ALQ1"/>
<gene>
    <name evidence="6" type="ORF">DFQ12_4454</name>
</gene>
<dbReference type="Pfam" id="PF00132">
    <property type="entry name" value="Hexapep"/>
    <property type="match status" value="1"/>
</dbReference>
<dbReference type="InterPro" id="IPR018357">
    <property type="entry name" value="Hexapep_transf_CS"/>
</dbReference>
<dbReference type="InterPro" id="IPR050179">
    <property type="entry name" value="Trans_hexapeptide_repeat"/>
</dbReference>
<sequence length="213" mass="22988">MEDIQFSKINVDIIGAGGLARELLSWINKDEHAFMKINGFWDDNLEALMPYEMTHEVLGNIAAFQSGNVLMGIMNPHVKEKILEGFARNTSINVLSFFHSSIILGERTNIGKGVILFPNVIVSCDVNIGDGTFINLGSQIGHDVKIGNNVSIMPNVDIGGGCVIGDNVFIGSGATILPGVKIERNTRIGAGAVILKTIKKEGTYFGNPAKKIF</sequence>
<dbReference type="PANTHER" id="PTHR43300">
    <property type="entry name" value="ACETYLTRANSFERASE"/>
    <property type="match status" value="1"/>
</dbReference>
<organism evidence="6 7">
    <name type="scientific">Sphingobacterium detergens</name>
    <dbReference type="NCBI Taxonomy" id="1145106"/>
    <lineage>
        <taxon>Bacteria</taxon>
        <taxon>Pseudomonadati</taxon>
        <taxon>Bacteroidota</taxon>
        <taxon>Sphingobacteriia</taxon>
        <taxon>Sphingobacteriales</taxon>
        <taxon>Sphingobacteriaceae</taxon>
        <taxon>Sphingobacterium</taxon>
    </lineage>
</organism>
<dbReference type="PANTHER" id="PTHR43300:SF7">
    <property type="entry name" value="UDP-N-ACETYLBACILLOSAMINE N-ACETYLTRANSFERASE"/>
    <property type="match status" value="1"/>
</dbReference>
<evidence type="ECO:0000256" key="1">
    <source>
        <dbReference type="ARBA" id="ARBA00007274"/>
    </source>
</evidence>
<dbReference type="SUPFAM" id="SSF51161">
    <property type="entry name" value="Trimeric LpxA-like enzymes"/>
    <property type="match status" value="1"/>
</dbReference>
<dbReference type="InterPro" id="IPR001451">
    <property type="entry name" value="Hexapep"/>
</dbReference>
<name>A0A420ALQ1_SPHD1</name>
<evidence type="ECO:0000256" key="5">
    <source>
        <dbReference type="PIRSR" id="PIRSR620019-1"/>
    </source>
</evidence>
<comment type="caution">
    <text evidence="6">The sequence shown here is derived from an EMBL/GenBank/DDBJ whole genome shotgun (WGS) entry which is preliminary data.</text>
</comment>
<dbReference type="GO" id="GO:0016746">
    <property type="term" value="F:acyltransferase activity"/>
    <property type="evidence" value="ECO:0007669"/>
    <property type="project" value="UniProtKB-KW"/>
</dbReference>
<evidence type="ECO:0000256" key="4">
    <source>
        <dbReference type="ARBA" id="ARBA00023315"/>
    </source>
</evidence>
<dbReference type="EMBL" id="RAPY01000005">
    <property type="protein sequence ID" value="RKE45381.1"/>
    <property type="molecule type" value="Genomic_DNA"/>
</dbReference>
<dbReference type="InterPro" id="IPR020019">
    <property type="entry name" value="AcTrfase_PglD-like"/>
</dbReference>
<keyword evidence="3" id="KW-0677">Repeat</keyword>
<evidence type="ECO:0000313" key="7">
    <source>
        <dbReference type="Proteomes" id="UP000286246"/>
    </source>
</evidence>
<dbReference type="PROSITE" id="PS00101">
    <property type="entry name" value="HEXAPEP_TRANSFERASES"/>
    <property type="match status" value="1"/>
</dbReference>
<evidence type="ECO:0000256" key="3">
    <source>
        <dbReference type="ARBA" id="ARBA00022737"/>
    </source>
</evidence>
<feature type="site" description="Increases basicity of active site His" evidence="5">
    <location>
        <position position="143"/>
    </location>
</feature>
<dbReference type="Proteomes" id="UP000286246">
    <property type="component" value="Unassembled WGS sequence"/>
</dbReference>
<evidence type="ECO:0000256" key="2">
    <source>
        <dbReference type="ARBA" id="ARBA00022679"/>
    </source>
</evidence>
<proteinExistence type="inferred from homology"/>
<evidence type="ECO:0000313" key="6">
    <source>
        <dbReference type="EMBL" id="RKE45381.1"/>
    </source>
</evidence>
<keyword evidence="4 6" id="KW-0012">Acyltransferase</keyword>
<keyword evidence="2 6" id="KW-0808">Transferase</keyword>
<protein>
    <submittedName>
        <fullName evidence="6">Sugar O-acyltransferase (Sialic acid O-acetyltransferase NeuD family)</fullName>
    </submittedName>
</protein>
<keyword evidence="7" id="KW-1185">Reference proteome</keyword>
<comment type="similarity">
    <text evidence="1">Belongs to the transferase hexapeptide repeat family.</text>
</comment>